<accession>A0ACC0XWN9</accession>
<sequence length="98" mass="11139">MSSDCALICGGFIKDELKQSKAGFILVLSAHFRAYKQAFEKLQLDIAIYSNLIGVESGSTSLFSRGRQPLKNRLLLLLWGNRINILRFNFTYCEYCLP</sequence>
<proteinExistence type="predicted"/>
<gene>
    <name evidence="1" type="ORF">Pint_06742</name>
</gene>
<evidence type="ECO:0000313" key="2">
    <source>
        <dbReference type="Proteomes" id="UP001163603"/>
    </source>
</evidence>
<protein>
    <submittedName>
        <fullName evidence="1">Uncharacterized protein</fullName>
    </submittedName>
</protein>
<dbReference type="Proteomes" id="UP001163603">
    <property type="component" value="Chromosome 10"/>
</dbReference>
<keyword evidence="2" id="KW-1185">Reference proteome</keyword>
<dbReference type="EMBL" id="CM047745">
    <property type="protein sequence ID" value="KAJ0025022.1"/>
    <property type="molecule type" value="Genomic_DNA"/>
</dbReference>
<organism evidence="1 2">
    <name type="scientific">Pistacia integerrima</name>
    <dbReference type="NCBI Taxonomy" id="434235"/>
    <lineage>
        <taxon>Eukaryota</taxon>
        <taxon>Viridiplantae</taxon>
        <taxon>Streptophyta</taxon>
        <taxon>Embryophyta</taxon>
        <taxon>Tracheophyta</taxon>
        <taxon>Spermatophyta</taxon>
        <taxon>Magnoliopsida</taxon>
        <taxon>eudicotyledons</taxon>
        <taxon>Gunneridae</taxon>
        <taxon>Pentapetalae</taxon>
        <taxon>rosids</taxon>
        <taxon>malvids</taxon>
        <taxon>Sapindales</taxon>
        <taxon>Anacardiaceae</taxon>
        <taxon>Pistacia</taxon>
    </lineage>
</organism>
<evidence type="ECO:0000313" key="1">
    <source>
        <dbReference type="EMBL" id="KAJ0025022.1"/>
    </source>
</evidence>
<name>A0ACC0XWN9_9ROSI</name>
<comment type="caution">
    <text evidence="1">The sequence shown here is derived from an EMBL/GenBank/DDBJ whole genome shotgun (WGS) entry which is preliminary data.</text>
</comment>
<reference evidence="2" key="1">
    <citation type="journal article" date="2023" name="G3 (Bethesda)">
        <title>Genome assembly and association tests identify interacting loci associated with vigor, precocity, and sex in interspecific pistachio rootstocks.</title>
        <authorList>
            <person name="Palmer W."/>
            <person name="Jacygrad E."/>
            <person name="Sagayaradj S."/>
            <person name="Cavanaugh K."/>
            <person name="Han R."/>
            <person name="Bertier L."/>
            <person name="Beede B."/>
            <person name="Kafkas S."/>
            <person name="Golino D."/>
            <person name="Preece J."/>
            <person name="Michelmore R."/>
        </authorList>
    </citation>
    <scope>NUCLEOTIDE SEQUENCE [LARGE SCALE GENOMIC DNA]</scope>
</reference>